<dbReference type="Pfam" id="PF08268">
    <property type="entry name" value="FBA_3"/>
    <property type="match status" value="1"/>
</dbReference>
<dbReference type="NCBIfam" id="TIGR01640">
    <property type="entry name" value="F_box_assoc_1"/>
    <property type="match status" value="2"/>
</dbReference>
<dbReference type="InterPro" id="IPR050796">
    <property type="entry name" value="SCF_F-box_component"/>
</dbReference>
<dbReference type="Gene3D" id="1.20.1280.50">
    <property type="match status" value="1"/>
</dbReference>
<organism evidence="2">
    <name type="scientific">Fagus sylvatica</name>
    <name type="common">Beechnut</name>
    <dbReference type="NCBI Taxonomy" id="28930"/>
    <lineage>
        <taxon>Eukaryota</taxon>
        <taxon>Viridiplantae</taxon>
        <taxon>Streptophyta</taxon>
        <taxon>Embryophyta</taxon>
        <taxon>Tracheophyta</taxon>
        <taxon>Spermatophyta</taxon>
        <taxon>Magnoliopsida</taxon>
        <taxon>eudicotyledons</taxon>
        <taxon>Gunneridae</taxon>
        <taxon>Pentapetalae</taxon>
        <taxon>rosids</taxon>
        <taxon>fabids</taxon>
        <taxon>Fagales</taxon>
        <taxon>Fagaceae</taxon>
        <taxon>Fagus</taxon>
    </lineage>
</organism>
<evidence type="ECO:0000259" key="1">
    <source>
        <dbReference type="PROSITE" id="PS50181"/>
    </source>
</evidence>
<dbReference type="Pfam" id="PF00646">
    <property type="entry name" value="F-box"/>
    <property type="match status" value="1"/>
</dbReference>
<dbReference type="InterPro" id="IPR013187">
    <property type="entry name" value="F-box-assoc_dom_typ3"/>
</dbReference>
<dbReference type="InterPro" id="IPR017451">
    <property type="entry name" value="F-box-assoc_interact_dom"/>
</dbReference>
<evidence type="ECO:0000313" key="2">
    <source>
        <dbReference type="EMBL" id="SPC95253.1"/>
    </source>
</evidence>
<feature type="domain" description="F-box" evidence="1">
    <location>
        <begin position="6"/>
        <end position="51"/>
    </location>
</feature>
<gene>
    <name evidence="2" type="ORF">FSB_LOCUS23135</name>
</gene>
<sequence length="563" mass="63460">MSQSWKKPILTLPDDVVFDILARLPVKSLIRFRCVSKSWTFTITNPVFITTHLNQARILSLKNSNNNGYLLYTRLPVELLSGKELCSAVRNSDRTLTQICKSEIPFSGCRIIGYCNGLFCLGNHRVINLWNPSIRKFKSFRLMPWLTRPHNRFAVGIAYDSRNDDHKIVRMVSFQGFIGVIALPAVAEVYTLSTDSWRRIMISVDSLSGYIDDIDESPCVFFNGALHCLAKGNYLNRSDRHFEQLVVFKGSLALIVFVEGEDGERDICHIWVMREYGVVNSWTEKSVPMENVGQLFGCTENGELLFKKFGTGLVSLDPASLNEQILGIKNSTWIAHHASLYILDTASVLVPSIPVIETRLKLALAESPGRRSIRHPDYAASEIINPIQEVEAEVYTLSTDSWRRVVISVGSLSGSILRTQENPCVFVNGALHSIAYTLEKNFILCFDVNDERFREIMLPDDYLDGFSPIFYCSEQLVVFKGSLALVDFGRIRDEESYICHIWVMGEYGVVNSWTKKIVPLETKYATGLVSLDPESLNEQNLGTKNPAKANFLESLVLLDGVNV</sequence>
<accession>A0A2N9G6X8</accession>
<protein>
    <recommendedName>
        <fullName evidence="1">F-box domain-containing protein</fullName>
    </recommendedName>
</protein>
<dbReference type="AlphaFoldDB" id="A0A2N9G6X8"/>
<dbReference type="InterPro" id="IPR001810">
    <property type="entry name" value="F-box_dom"/>
</dbReference>
<dbReference type="EMBL" id="OIVN01001555">
    <property type="protein sequence ID" value="SPC95253.1"/>
    <property type="molecule type" value="Genomic_DNA"/>
</dbReference>
<dbReference type="PANTHER" id="PTHR31672">
    <property type="entry name" value="BNACNNG10540D PROTEIN"/>
    <property type="match status" value="1"/>
</dbReference>
<name>A0A2N9G6X8_FAGSY</name>
<dbReference type="PANTHER" id="PTHR31672:SF13">
    <property type="entry name" value="F-BOX PROTEIN CPR30-LIKE"/>
    <property type="match status" value="1"/>
</dbReference>
<dbReference type="InterPro" id="IPR036047">
    <property type="entry name" value="F-box-like_dom_sf"/>
</dbReference>
<reference evidence="2" key="1">
    <citation type="submission" date="2018-02" db="EMBL/GenBank/DDBJ databases">
        <authorList>
            <person name="Cohen D.B."/>
            <person name="Kent A.D."/>
        </authorList>
    </citation>
    <scope>NUCLEOTIDE SEQUENCE</scope>
</reference>
<dbReference type="Pfam" id="PF07734">
    <property type="entry name" value="FBA_1"/>
    <property type="match status" value="1"/>
</dbReference>
<dbReference type="InterPro" id="IPR006527">
    <property type="entry name" value="F-box-assoc_dom_typ1"/>
</dbReference>
<proteinExistence type="predicted"/>
<dbReference type="CDD" id="cd22157">
    <property type="entry name" value="F-box_AtFBW1-like"/>
    <property type="match status" value="1"/>
</dbReference>
<dbReference type="SUPFAM" id="SSF81383">
    <property type="entry name" value="F-box domain"/>
    <property type="match status" value="1"/>
</dbReference>
<dbReference type="PROSITE" id="PS50181">
    <property type="entry name" value="FBOX"/>
    <property type="match status" value="1"/>
</dbReference>
<dbReference type="SMART" id="SM00256">
    <property type="entry name" value="FBOX"/>
    <property type="match status" value="1"/>
</dbReference>